<evidence type="ECO:0000256" key="1">
    <source>
        <dbReference type="ARBA" id="ARBA00004604"/>
    </source>
</evidence>
<protein>
    <submittedName>
        <fullName evidence="6">Ribosomal RNA-processing protein 17</fullName>
    </submittedName>
</protein>
<dbReference type="GO" id="GO:0005730">
    <property type="term" value="C:nucleolus"/>
    <property type="evidence" value="ECO:0007669"/>
    <property type="project" value="UniProtKB-SubCell"/>
</dbReference>
<proteinExistence type="inferred from homology"/>
<dbReference type="AlphaFoldDB" id="A0A175W0Q6"/>
<keyword evidence="4" id="KW-0539">Nucleus</keyword>
<dbReference type="Proteomes" id="UP000078237">
    <property type="component" value="Unassembled WGS sequence"/>
</dbReference>
<comment type="similarity">
    <text evidence="2">Belongs to the RRP17 family.</text>
</comment>
<feature type="compositionally biased region" description="Basic and acidic residues" evidence="5">
    <location>
        <begin position="144"/>
        <end position="155"/>
    </location>
</feature>
<feature type="compositionally biased region" description="Basic residues" evidence="5">
    <location>
        <begin position="1"/>
        <end position="21"/>
    </location>
</feature>
<dbReference type="InterPro" id="IPR019186">
    <property type="entry name" value="Nucleolar_protein_12"/>
</dbReference>
<organism evidence="6 7">
    <name type="scientific">Madurella mycetomatis</name>
    <dbReference type="NCBI Taxonomy" id="100816"/>
    <lineage>
        <taxon>Eukaryota</taxon>
        <taxon>Fungi</taxon>
        <taxon>Dikarya</taxon>
        <taxon>Ascomycota</taxon>
        <taxon>Pezizomycotina</taxon>
        <taxon>Sordariomycetes</taxon>
        <taxon>Sordariomycetidae</taxon>
        <taxon>Sordariales</taxon>
        <taxon>Sordariales incertae sedis</taxon>
        <taxon>Madurella</taxon>
    </lineage>
</organism>
<keyword evidence="7" id="KW-1185">Reference proteome</keyword>
<evidence type="ECO:0000313" key="6">
    <source>
        <dbReference type="EMBL" id="KXX77223.1"/>
    </source>
</evidence>
<reference evidence="6 7" key="1">
    <citation type="journal article" date="2016" name="Genome Announc.">
        <title>Genome Sequence of Madurella mycetomatis mm55, Isolated from a Human Mycetoma Case in Sudan.</title>
        <authorList>
            <person name="Smit S."/>
            <person name="Derks M.F."/>
            <person name="Bervoets S."/>
            <person name="Fahal A."/>
            <person name="van Leeuwen W."/>
            <person name="van Belkum A."/>
            <person name="van de Sande W.W."/>
        </authorList>
    </citation>
    <scope>NUCLEOTIDE SEQUENCE [LARGE SCALE GENOMIC DNA]</scope>
    <source>
        <strain evidence="7">mm55</strain>
    </source>
</reference>
<feature type="compositionally biased region" description="Basic residues" evidence="5">
    <location>
        <begin position="208"/>
        <end position="217"/>
    </location>
</feature>
<dbReference type="STRING" id="100816.A0A175W0Q6"/>
<evidence type="ECO:0000256" key="4">
    <source>
        <dbReference type="ARBA" id="ARBA00023242"/>
    </source>
</evidence>
<feature type="region of interest" description="Disordered" evidence="5">
    <location>
        <begin position="90"/>
        <end position="217"/>
    </location>
</feature>
<name>A0A175W0Q6_9PEZI</name>
<dbReference type="OrthoDB" id="551633at2759"/>
<evidence type="ECO:0000256" key="3">
    <source>
        <dbReference type="ARBA" id="ARBA00023054"/>
    </source>
</evidence>
<dbReference type="PANTHER" id="PTHR14577:SF0">
    <property type="entry name" value="NUCLEOLAR PROTEIN 12"/>
    <property type="match status" value="1"/>
</dbReference>
<accession>A0A175W0Q6</accession>
<dbReference type="GO" id="GO:0019843">
    <property type="term" value="F:rRNA binding"/>
    <property type="evidence" value="ECO:0007669"/>
    <property type="project" value="TreeGrafter"/>
</dbReference>
<dbReference type="PANTHER" id="PTHR14577">
    <property type="entry name" value="NUCLEOLAR PROTEIN 12"/>
    <property type="match status" value="1"/>
</dbReference>
<evidence type="ECO:0000256" key="5">
    <source>
        <dbReference type="SAM" id="MobiDB-lite"/>
    </source>
</evidence>
<sequence length="217" mass="25210">MFAKPRIKKTPLPPPKKRKSTHAIEEITFDKNARAEYLTGFHKRKQARIKHAQEVAEQKARQERIEMRKQIREERRQAVEEHVQTISKILREAGSAGTTEQNQDGSDEEWGGLSDTDAPEAPIDLEEEYVDEEKYTTVTVEAVNVDRDGLHKPVLDEPSEEESNLEQAENVQDGRGESGPPKRAKDPTKKKKKKFRYENKFERDLTVKKQRSKRRKH</sequence>
<comment type="subcellular location">
    <subcellularLocation>
        <location evidence="1">Nucleus</location>
        <location evidence="1">Nucleolus</location>
    </subcellularLocation>
</comment>
<keyword evidence="3" id="KW-0175">Coiled coil</keyword>
<feature type="compositionally biased region" description="Basic and acidic residues" evidence="5">
    <location>
        <begin position="196"/>
        <end position="207"/>
    </location>
</feature>
<evidence type="ECO:0000256" key="2">
    <source>
        <dbReference type="ARBA" id="ARBA00007175"/>
    </source>
</evidence>
<dbReference type="Pfam" id="PF09805">
    <property type="entry name" value="Nop25"/>
    <property type="match status" value="1"/>
</dbReference>
<evidence type="ECO:0000313" key="7">
    <source>
        <dbReference type="Proteomes" id="UP000078237"/>
    </source>
</evidence>
<feature type="region of interest" description="Disordered" evidence="5">
    <location>
        <begin position="1"/>
        <end position="24"/>
    </location>
</feature>
<dbReference type="VEuPathDB" id="FungiDB:MMYC01_205752"/>
<gene>
    <name evidence="6" type="ORF">MMYC01_205752</name>
</gene>
<dbReference type="EMBL" id="LCTW02000171">
    <property type="protein sequence ID" value="KXX77223.1"/>
    <property type="molecule type" value="Genomic_DNA"/>
</dbReference>
<comment type="caution">
    <text evidence="6">The sequence shown here is derived from an EMBL/GenBank/DDBJ whole genome shotgun (WGS) entry which is preliminary data.</text>
</comment>